<dbReference type="Pfam" id="PF02518">
    <property type="entry name" value="HATPase_c"/>
    <property type="match status" value="1"/>
</dbReference>
<evidence type="ECO:0000259" key="15">
    <source>
        <dbReference type="PROSITE" id="PS50110"/>
    </source>
</evidence>
<keyword evidence="3 11" id="KW-0597">Phosphoprotein</keyword>
<evidence type="ECO:0000256" key="8">
    <source>
        <dbReference type="ARBA" id="ARBA00023012"/>
    </source>
</evidence>
<keyword evidence="12" id="KW-1133">Transmembrane helix</keyword>
<dbReference type="PROSITE" id="PS50109">
    <property type="entry name" value="HIS_KIN"/>
    <property type="match status" value="1"/>
</dbReference>
<dbReference type="Proteomes" id="UP000195772">
    <property type="component" value="Unassembled WGS sequence"/>
</dbReference>
<evidence type="ECO:0000256" key="7">
    <source>
        <dbReference type="ARBA" id="ARBA00022840"/>
    </source>
</evidence>
<dbReference type="SMART" id="SM00448">
    <property type="entry name" value="REC"/>
    <property type="match status" value="1"/>
</dbReference>
<evidence type="ECO:0000256" key="11">
    <source>
        <dbReference type="PROSITE-ProRule" id="PRU00169"/>
    </source>
</evidence>
<dbReference type="FunFam" id="3.30.565.10:FF:000037">
    <property type="entry name" value="Hybrid sensor histidine kinase/response regulator"/>
    <property type="match status" value="1"/>
</dbReference>
<sequence length="1350" mass="154677">MKHLAAGLLLFCWLPLWGQVTNLHFTNLSIDAGLSDKMVFAVAQDSTGLMWFGTAEGLNRYDGYNFETFRYNPGDSTSVSASFINCIHLTRTGELWIGTEKGLDLYDPVTESFVKYHADNDSLRLLNNLRIRCIHDDPQGVMWVGTLEGLIRLDLRKRYINYFVLVPDAFDRMANEIRSICADRHGMLWLGTFDGLYRFNPTDNSFVRYETRSRKLPNDTYNNLVNALYIPENTPDLLYVGSSSGLVVLDIRHPEQPLGTLRAEDGGLTDNDIKSILSYDDTHLLLATADGLTLYDTRSCRASAYYSSLSDPTSLPNNSLRTLFRDRQNIVWIGTDSGLAKLDLKRKKIDCVRLTNDRKGAERKVIVNDLLGTPDHSLWLTTNEGVLRYDSTRRDAGYTRYMADKGVSHSIAKRLIRDSHGTLWLGTNDGIDYYDAARDRFVRAEHSNQNFSLKYIYDIKEDADHDIVTNISSGLCFITPHYRPDGGISHLSYKTRLISGIINSDNCDIGYFDVDAKGNIWFAATQEGLFKYEKRNDRFIQYKVRTNDPRSLISNRIYTIHVDRKGNVWTGTDRGLCKLDPASGLFERFDNDLDLSQSIRTLTSDSRGRIWAATTNKLIMYDPVRKNKIVCDLNRDLRIDELIYNSFFIDPQGHIYMGGDGGYIRYHPDAILLNEDKAPTVVTSFSLWNKEVRPGHRIGKRVVLPRSILHSDRLRLRHNENSFRFYFSLLNFASSNNKYAYRLEGYDKEWQMTGGTQNYAAYSNLSPGRYLFTVRGCNSDGIWSDRTARIEVRILPPWWLSWWAYLIYGVLVAVVIVVAYNLTLTKMKLLSELRLEKLERMKTEELNQVKMRFFTNVSHEFKTPLSLILGPIESLGEQIRDKRQLEQLSLMRQNGERLLRLIDQIMDLRKFDNGKMKLNPSTGEFVSFVRRIYASFAYQAQRRGIDYDFETSEPELTFQFDSDKVEKVLYNLLSNAFKFTPDNGHIGITVSLRRSDEGRFAAVEVSDTGIGVTEADREHIFERFYQGSNPSFESIRGTGIGLMLAKDFVELHGGTLTLESAPGRGSAFTFTLPVDPAGAAPASGTAERQPEAGSAERNPKVLIVEDNEDMRNFLRINLEEQYEIYTAHDGNDGWEQIRNIYPDLVVSDVMMPGMDGFELCRRSKAELLTCHIPFLLLTAKGDEENRAEGYSAGADGYIAKPFSIKTLRTRVNSLIEQRIKLRERYRQKLLTDPSEIQIESENDKFIDTLVKAIEQNIDNSEFGIQELCEISRYSYQQVYRKVKALTGESINEFIRTVRLKRAAQYLAQSDTRISEIMYSVGFNSHSYFTKCFREHFGLSPKEYAEKHRRK</sequence>
<dbReference type="InterPro" id="IPR004358">
    <property type="entry name" value="Sig_transdc_His_kin-like_C"/>
</dbReference>
<dbReference type="SUPFAM" id="SSF55874">
    <property type="entry name" value="ATPase domain of HSP90 chaperone/DNA topoisomerase II/histidine kinase"/>
    <property type="match status" value="1"/>
</dbReference>
<keyword evidence="5" id="KW-0547">Nucleotide-binding</keyword>
<dbReference type="PROSITE" id="PS01124">
    <property type="entry name" value="HTH_ARAC_FAMILY_2"/>
    <property type="match status" value="1"/>
</dbReference>
<keyword evidence="12" id="KW-0812">Transmembrane</keyword>
<evidence type="ECO:0000259" key="14">
    <source>
        <dbReference type="PROSITE" id="PS50109"/>
    </source>
</evidence>
<evidence type="ECO:0000256" key="2">
    <source>
        <dbReference type="ARBA" id="ARBA00012438"/>
    </source>
</evidence>
<keyword evidence="12" id="KW-0472">Membrane</keyword>
<dbReference type="GO" id="GO:0003700">
    <property type="term" value="F:DNA-binding transcription factor activity"/>
    <property type="evidence" value="ECO:0007669"/>
    <property type="project" value="InterPro"/>
</dbReference>
<dbReference type="OrthoDB" id="9797097at2"/>
<dbReference type="SMART" id="SM00387">
    <property type="entry name" value="HATPase_c"/>
    <property type="match status" value="1"/>
</dbReference>
<evidence type="ECO:0000256" key="1">
    <source>
        <dbReference type="ARBA" id="ARBA00000085"/>
    </source>
</evidence>
<dbReference type="RefSeq" id="WP_087402771.1">
    <property type="nucleotide sequence ID" value="NZ_NFHB01000006.1"/>
</dbReference>
<dbReference type="eggNOG" id="COG3292">
    <property type="taxonomic scope" value="Bacteria"/>
</dbReference>
<feature type="domain" description="Response regulatory" evidence="15">
    <location>
        <begin position="1100"/>
        <end position="1215"/>
    </location>
</feature>
<evidence type="ECO:0000256" key="9">
    <source>
        <dbReference type="ARBA" id="ARBA00023015"/>
    </source>
</evidence>
<dbReference type="GO" id="GO:0000155">
    <property type="term" value="F:phosphorelay sensor kinase activity"/>
    <property type="evidence" value="ECO:0007669"/>
    <property type="project" value="InterPro"/>
</dbReference>
<feature type="domain" description="Histidine kinase" evidence="14">
    <location>
        <begin position="856"/>
        <end position="1076"/>
    </location>
</feature>
<keyword evidence="9" id="KW-0805">Transcription regulation</keyword>
<evidence type="ECO:0000256" key="5">
    <source>
        <dbReference type="ARBA" id="ARBA00022741"/>
    </source>
</evidence>
<dbReference type="FunFam" id="2.60.40.10:FF:000791">
    <property type="entry name" value="Two-component system sensor histidine kinase/response regulator"/>
    <property type="match status" value="1"/>
</dbReference>
<dbReference type="EMBL" id="NFHB01000006">
    <property type="protein sequence ID" value="OUN02918.1"/>
    <property type="molecule type" value="Genomic_DNA"/>
</dbReference>
<dbReference type="InterPro" id="IPR005467">
    <property type="entry name" value="His_kinase_dom"/>
</dbReference>
<dbReference type="InterPro" id="IPR036097">
    <property type="entry name" value="HisK_dim/P_sf"/>
</dbReference>
<dbReference type="InterPro" id="IPR011110">
    <property type="entry name" value="Reg_prop"/>
</dbReference>
<dbReference type="FunFam" id="1.10.287.130:FF:000045">
    <property type="entry name" value="Two-component system sensor histidine kinase/response regulator"/>
    <property type="match status" value="1"/>
</dbReference>
<keyword evidence="7" id="KW-0067">ATP-binding</keyword>
<dbReference type="SUPFAM" id="SSF63829">
    <property type="entry name" value="Calcium-dependent phosphotriesterase"/>
    <property type="match status" value="3"/>
</dbReference>
<dbReference type="InterPro" id="IPR001789">
    <property type="entry name" value="Sig_transdc_resp-reg_receiver"/>
</dbReference>
<evidence type="ECO:0000256" key="3">
    <source>
        <dbReference type="ARBA" id="ARBA00022553"/>
    </source>
</evidence>
<proteinExistence type="predicted"/>
<keyword evidence="10" id="KW-0804">Transcription</keyword>
<dbReference type="InterPro" id="IPR011123">
    <property type="entry name" value="Y_Y_Y"/>
</dbReference>
<keyword evidence="4" id="KW-0808">Transferase</keyword>
<dbReference type="SUPFAM" id="SSF47384">
    <property type="entry name" value="Homodimeric domain of signal transducing histidine kinase"/>
    <property type="match status" value="1"/>
</dbReference>
<dbReference type="SMART" id="SM00388">
    <property type="entry name" value="HisKA"/>
    <property type="match status" value="1"/>
</dbReference>
<dbReference type="InterPro" id="IPR003661">
    <property type="entry name" value="HisK_dim/P_dom"/>
</dbReference>
<dbReference type="CDD" id="cd16922">
    <property type="entry name" value="HATPase_EvgS-ArcB-TorS-like"/>
    <property type="match status" value="1"/>
</dbReference>
<feature type="transmembrane region" description="Helical" evidence="12">
    <location>
        <begin position="802"/>
        <end position="824"/>
    </location>
</feature>
<dbReference type="Pfam" id="PF00512">
    <property type="entry name" value="HisKA"/>
    <property type="match status" value="1"/>
</dbReference>
<comment type="caution">
    <text evidence="16">The sequence shown here is derived from an EMBL/GenBank/DDBJ whole genome shotgun (WGS) entry which is preliminary data.</text>
</comment>
<dbReference type="CDD" id="cd17574">
    <property type="entry name" value="REC_OmpR"/>
    <property type="match status" value="1"/>
</dbReference>
<accession>A0A1Y3QXB1</accession>
<dbReference type="CDD" id="cd00082">
    <property type="entry name" value="HisKA"/>
    <property type="match status" value="1"/>
</dbReference>
<dbReference type="Gene3D" id="3.40.50.2300">
    <property type="match status" value="1"/>
</dbReference>
<comment type="catalytic activity">
    <reaction evidence="1">
        <text>ATP + protein L-histidine = ADP + protein N-phospho-L-histidine.</text>
        <dbReference type="EC" id="2.7.13.3"/>
    </reaction>
</comment>
<dbReference type="SUPFAM" id="SSF52172">
    <property type="entry name" value="CheY-like"/>
    <property type="match status" value="1"/>
</dbReference>
<dbReference type="SMART" id="SM00342">
    <property type="entry name" value="HTH_ARAC"/>
    <property type="match status" value="1"/>
</dbReference>
<dbReference type="eggNOG" id="COG0745">
    <property type="taxonomic scope" value="Bacteria"/>
</dbReference>
<evidence type="ECO:0000313" key="16">
    <source>
        <dbReference type="EMBL" id="OUN02918.1"/>
    </source>
</evidence>
<evidence type="ECO:0000256" key="12">
    <source>
        <dbReference type="SAM" id="Phobius"/>
    </source>
</evidence>
<organism evidence="16 17">
    <name type="scientific">Alistipes onderdonkii</name>
    <dbReference type="NCBI Taxonomy" id="328813"/>
    <lineage>
        <taxon>Bacteria</taxon>
        <taxon>Pseudomonadati</taxon>
        <taxon>Bacteroidota</taxon>
        <taxon>Bacteroidia</taxon>
        <taxon>Bacteroidales</taxon>
        <taxon>Rikenellaceae</taxon>
        <taxon>Alistipes</taxon>
    </lineage>
</organism>
<dbReference type="PROSITE" id="PS50110">
    <property type="entry name" value="RESPONSE_REGULATORY"/>
    <property type="match status" value="1"/>
</dbReference>
<dbReference type="PANTHER" id="PTHR43547">
    <property type="entry name" value="TWO-COMPONENT HISTIDINE KINASE"/>
    <property type="match status" value="1"/>
</dbReference>
<dbReference type="InterPro" id="IPR015943">
    <property type="entry name" value="WD40/YVTN_repeat-like_dom_sf"/>
</dbReference>
<dbReference type="Gene3D" id="3.30.565.10">
    <property type="entry name" value="Histidine kinase-like ATPase, C-terminal domain"/>
    <property type="match status" value="1"/>
</dbReference>
<dbReference type="GO" id="GO:0005524">
    <property type="term" value="F:ATP binding"/>
    <property type="evidence" value="ECO:0007669"/>
    <property type="project" value="UniProtKB-KW"/>
</dbReference>
<dbReference type="Pfam" id="PF00072">
    <property type="entry name" value="Response_reg"/>
    <property type="match status" value="1"/>
</dbReference>
<dbReference type="GO" id="GO:0043565">
    <property type="term" value="F:sequence-specific DNA binding"/>
    <property type="evidence" value="ECO:0007669"/>
    <property type="project" value="InterPro"/>
</dbReference>
<dbReference type="Pfam" id="PF12833">
    <property type="entry name" value="HTH_18"/>
    <property type="match status" value="1"/>
</dbReference>
<dbReference type="InterPro" id="IPR013783">
    <property type="entry name" value="Ig-like_fold"/>
</dbReference>
<dbReference type="EC" id="2.7.13.3" evidence="2"/>
<dbReference type="Pfam" id="PF07495">
    <property type="entry name" value="Y_Y_Y"/>
    <property type="match status" value="1"/>
</dbReference>
<protein>
    <recommendedName>
        <fullName evidence="2">histidine kinase</fullName>
        <ecNumber evidence="2">2.7.13.3</ecNumber>
    </recommendedName>
</protein>
<evidence type="ECO:0000256" key="6">
    <source>
        <dbReference type="ARBA" id="ARBA00022777"/>
    </source>
</evidence>
<evidence type="ECO:0000256" key="10">
    <source>
        <dbReference type="ARBA" id="ARBA00023163"/>
    </source>
</evidence>
<dbReference type="Gene3D" id="2.130.10.10">
    <property type="entry name" value="YVTN repeat-like/Quinoprotein amine dehydrogenase"/>
    <property type="match status" value="3"/>
</dbReference>
<dbReference type="InterPro" id="IPR036890">
    <property type="entry name" value="HATPase_C_sf"/>
</dbReference>
<dbReference type="eggNOG" id="COG5002">
    <property type="taxonomic scope" value="Bacteria"/>
</dbReference>
<evidence type="ECO:0000313" key="17">
    <source>
        <dbReference type="Proteomes" id="UP000195772"/>
    </source>
</evidence>
<name>A0A1Y3QXB1_9BACT</name>
<evidence type="ECO:0000256" key="4">
    <source>
        <dbReference type="ARBA" id="ARBA00022679"/>
    </source>
</evidence>
<dbReference type="InterPro" id="IPR009057">
    <property type="entry name" value="Homeodomain-like_sf"/>
</dbReference>
<dbReference type="PANTHER" id="PTHR43547:SF2">
    <property type="entry name" value="HYBRID SIGNAL TRANSDUCTION HISTIDINE KINASE C"/>
    <property type="match status" value="1"/>
</dbReference>
<dbReference type="InterPro" id="IPR018060">
    <property type="entry name" value="HTH_AraC"/>
</dbReference>
<evidence type="ECO:0000259" key="13">
    <source>
        <dbReference type="PROSITE" id="PS01124"/>
    </source>
</evidence>
<feature type="domain" description="HTH araC/xylS-type" evidence="13">
    <location>
        <begin position="1247"/>
        <end position="1346"/>
    </location>
</feature>
<keyword evidence="6" id="KW-0418">Kinase</keyword>
<keyword evidence="8" id="KW-0902">Two-component regulatory system</keyword>
<reference evidence="17" key="1">
    <citation type="submission" date="2017-04" db="EMBL/GenBank/DDBJ databases">
        <title>Function of individual gut microbiota members based on whole genome sequencing of pure cultures obtained from chicken caecum.</title>
        <authorList>
            <person name="Medvecky M."/>
            <person name="Cejkova D."/>
            <person name="Polansky O."/>
            <person name="Karasova D."/>
            <person name="Kubasova T."/>
            <person name="Cizek A."/>
            <person name="Rychlik I."/>
        </authorList>
    </citation>
    <scope>NUCLEOTIDE SEQUENCE [LARGE SCALE GENOMIC DNA]</scope>
    <source>
        <strain evidence="17">An90</strain>
    </source>
</reference>
<dbReference type="Gene3D" id="1.10.287.130">
    <property type="match status" value="1"/>
</dbReference>
<dbReference type="Gene3D" id="1.10.10.60">
    <property type="entry name" value="Homeodomain-like"/>
    <property type="match status" value="2"/>
</dbReference>
<dbReference type="PRINTS" id="PR00344">
    <property type="entry name" value="BCTRLSENSOR"/>
</dbReference>
<dbReference type="CDD" id="cd00146">
    <property type="entry name" value="PKD"/>
    <property type="match status" value="1"/>
</dbReference>
<dbReference type="Pfam" id="PF07494">
    <property type="entry name" value="Reg_prop"/>
    <property type="match status" value="4"/>
</dbReference>
<feature type="modified residue" description="4-aspartylphosphate" evidence="11">
    <location>
        <position position="1148"/>
    </location>
</feature>
<dbReference type="InterPro" id="IPR003594">
    <property type="entry name" value="HATPase_dom"/>
</dbReference>
<dbReference type="InterPro" id="IPR011006">
    <property type="entry name" value="CheY-like_superfamily"/>
</dbReference>
<dbReference type="Gene3D" id="2.60.40.10">
    <property type="entry name" value="Immunoglobulins"/>
    <property type="match status" value="1"/>
</dbReference>
<dbReference type="SUPFAM" id="SSF46689">
    <property type="entry name" value="Homeodomain-like"/>
    <property type="match status" value="1"/>
</dbReference>
<gene>
    <name evidence="16" type="ORF">B5G41_10365</name>
</gene>